<dbReference type="SUPFAM" id="SSF52218">
    <property type="entry name" value="Flavoproteins"/>
    <property type="match status" value="1"/>
</dbReference>
<name>A0ABW1QAC8_9CORY</name>
<comment type="caution">
    <text evidence="2">The sequence shown here is derived from an EMBL/GenBank/DDBJ whole genome shotgun (WGS) entry which is preliminary data.</text>
</comment>
<organism evidence="2 3">
    <name type="scientific">Corynebacterium nasicanis</name>
    <dbReference type="NCBI Taxonomy" id="1448267"/>
    <lineage>
        <taxon>Bacteria</taxon>
        <taxon>Bacillati</taxon>
        <taxon>Actinomycetota</taxon>
        <taxon>Actinomycetes</taxon>
        <taxon>Mycobacteriales</taxon>
        <taxon>Corynebacteriaceae</taxon>
        <taxon>Corynebacterium</taxon>
    </lineage>
</organism>
<reference evidence="3" key="1">
    <citation type="journal article" date="2019" name="Int. J. Syst. Evol. Microbiol.">
        <title>The Global Catalogue of Microorganisms (GCM) 10K type strain sequencing project: providing services to taxonomists for standard genome sequencing and annotation.</title>
        <authorList>
            <consortium name="The Broad Institute Genomics Platform"/>
            <consortium name="The Broad Institute Genome Sequencing Center for Infectious Disease"/>
            <person name="Wu L."/>
            <person name="Ma J."/>
        </authorList>
    </citation>
    <scope>NUCLEOTIDE SEQUENCE [LARGE SCALE GENOMIC DNA]</scope>
    <source>
        <strain evidence="3">CCUG 51943</strain>
    </source>
</reference>
<evidence type="ECO:0000313" key="3">
    <source>
        <dbReference type="Proteomes" id="UP001596244"/>
    </source>
</evidence>
<dbReference type="Pfam" id="PF12724">
    <property type="entry name" value="Flavodoxin_5"/>
    <property type="match status" value="1"/>
</dbReference>
<accession>A0ABW1QAC8</accession>
<sequence>MVTVLYESAYGSTADYAHALAARLGVTALPLADAPALSGSAEPLVVLSYVHGPLIPAASFVSKHDLGGRPVAVCAVGMTLLDVARAKDQLAGSVPEGVARFYLPGRLSYSTMSRKHRMIMWGIIKALQAKREGDRSPNEQAMIDSHDRDTDRVDLGELDQVVAWVEASRHPA</sequence>
<dbReference type="Proteomes" id="UP001596244">
    <property type="component" value="Unassembled WGS sequence"/>
</dbReference>
<keyword evidence="3" id="KW-1185">Reference proteome</keyword>
<proteinExistence type="predicted"/>
<dbReference type="InterPro" id="IPR029039">
    <property type="entry name" value="Flavoprotein-like_sf"/>
</dbReference>
<evidence type="ECO:0000313" key="2">
    <source>
        <dbReference type="EMBL" id="MFC6146256.1"/>
    </source>
</evidence>
<evidence type="ECO:0000259" key="1">
    <source>
        <dbReference type="Pfam" id="PF12724"/>
    </source>
</evidence>
<gene>
    <name evidence="2" type="ORF">ACFPUZ_05490</name>
</gene>
<feature type="domain" description="Flavodoxin" evidence="1">
    <location>
        <begin position="4"/>
        <end position="130"/>
    </location>
</feature>
<dbReference type="RefSeq" id="WP_377000661.1">
    <property type="nucleotide sequence ID" value="NZ_JBHSQE010000003.1"/>
</dbReference>
<protein>
    <submittedName>
        <fullName evidence="2">Flavodoxin domain-containing protein</fullName>
    </submittedName>
</protein>
<dbReference type="EMBL" id="JBHSQE010000003">
    <property type="protein sequence ID" value="MFC6146256.1"/>
    <property type="molecule type" value="Genomic_DNA"/>
</dbReference>
<dbReference type="InterPro" id="IPR026816">
    <property type="entry name" value="Flavodoxin_dom"/>
</dbReference>